<comment type="caution">
    <text evidence="8">The sequence shown here is derived from an EMBL/GenBank/DDBJ whole genome shotgun (WGS) entry which is preliminary data.</text>
</comment>
<evidence type="ECO:0000256" key="6">
    <source>
        <dbReference type="ARBA" id="ARBA00023239"/>
    </source>
</evidence>
<sequence>MDKTMQHSTGGSMSRILNTEIIISVIEKLVKKACYELDDNLMCSFRKAYDKEESKIGKETIKILIDNGEYAKKEQLACCHDTGTCIVIMEIGQHVCWEGKPLKDQVNQGVRQGYENGYLRKSMVADPLERINTNDNTPAILHTEIVDGDRVTITVMPKGGGSENMGTFKTLLPGDGIDGIKDFVLETVRRVGGNPCPPYIIGIGVGGTMDHCSWMAKKALLRPLGEFNAKPLYAQLEAELLEAVNNTGIGPLGMGGRITALGVHVDYYPCHITALPVAINFQCNASRHASEII</sequence>
<keyword evidence="5" id="KW-0411">Iron-sulfur</keyword>
<dbReference type="InterPro" id="IPR051208">
    <property type="entry name" value="Class-I_Fumarase/Tartrate_DH"/>
</dbReference>
<proteinExistence type="inferred from homology"/>
<organism evidence="8 9">
    <name type="scientific">Salmonella enteritidis (strain 2009K0958)</name>
    <dbReference type="NCBI Taxonomy" id="1192586"/>
    <lineage>
        <taxon>Bacteria</taxon>
        <taxon>Pseudomonadati</taxon>
        <taxon>Pseudomonadota</taxon>
        <taxon>Gammaproteobacteria</taxon>
        <taxon>Enterobacterales</taxon>
        <taxon>Enterobacteriaceae</taxon>
        <taxon>Salmonella</taxon>
    </lineage>
</organism>
<protein>
    <submittedName>
        <fullName evidence="8">Hydrolyase, tartrate alpha subunit/fumarate domain protein, Fe-S type</fullName>
    </submittedName>
</protein>
<gene>
    <name evidence="8" type="ORF">A673_04896</name>
</gene>
<dbReference type="GO" id="GO:0051539">
    <property type="term" value="F:4 iron, 4 sulfur cluster binding"/>
    <property type="evidence" value="ECO:0007669"/>
    <property type="project" value="UniProtKB-KW"/>
</dbReference>
<evidence type="ECO:0000259" key="7">
    <source>
        <dbReference type="Pfam" id="PF05681"/>
    </source>
</evidence>
<dbReference type="InterPro" id="IPR004646">
    <property type="entry name" value="Fe-S_hydro-lyase_TtdA-typ_cat"/>
</dbReference>
<keyword evidence="4" id="KW-0408">Iron</keyword>
<evidence type="ECO:0000256" key="2">
    <source>
        <dbReference type="ARBA" id="ARBA00022485"/>
    </source>
</evidence>
<feature type="domain" description="Fe-S hydro-lyase tartrate dehydratase alpha-type catalytic" evidence="7">
    <location>
        <begin position="25"/>
        <end position="290"/>
    </location>
</feature>
<dbReference type="GO" id="GO:0016829">
    <property type="term" value="F:lyase activity"/>
    <property type="evidence" value="ECO:0007669"/>
    <property type="project" value="UniProtKB-KW"/>
</dbReference>
<keyword evidence="3" id="KW-0479">Metal-binding</keyword>
<reference evidence="8 9" key="1">
    <citation type="submission" date="2013-04" db="EMBL/GenBank/DDBJ databases">
        <authorList>
            <person name="McClelland M."/>
            <person name="Porwollik S."/>
            <person name="Desai P."/>
            <person name="Cheng P."/>
            <person name="Wollam A."/>
            <person name="Pepin K."/>
            <person name="Palsikar V.B."/>
            <person name="Fulton L."/>
            <person name="Fulton R."/>
            <person name="Delehaunty K."/>
            <person name="Fronick C."/>
            <person name="Godfrey J."/>
            <person name="Waligorski J."/>
            <person name="Appelbaum E."/>
            <person name="Tomlinson C."/>
            <person name="Warren W."/>
            <person name="Sodergren E."/>
            <person name="Weinstock G."/>
            <person name="Wilson R.K."/>
        </authorList>
    </citation>
    <scope>NUCLEOTIDE SEQUENCE [LARGE SCALE GENOMIC DNA]</scope>
    <source>
        <strain evidence="8 9">2009K0958</strain>
    </source>
</reference>
<evidence type="ECO:0000256" key="1">
    <source>
        <dbReference type="ARBA" id="ARBA00008876"/>
    </source>
</evidence>
<evidence type="ECO:0000313" key="8">
    <source>
        <dbReference type="EMBL" id="EPI63021.1"/>
    </source>
</evidence>
<evidence type="ECO:0000256" key="3">
    <source>
        <dbReference type="ARBA" id="ARBA00022723"/>
    </source>
</evidence>
<keyword evidence="2" id="KW-0004">4Fe-4S</keyword>
<dbReference type="EMBL" id="ATFT01000166">
    <property type="protein sequence ID" value="EPI63021.1"/>
    <property type="molecule type" value="Genomic_DNA"/>
</dbReference>
<dbReference type="AlphaFoldDB" id="A0A656I9R6"/>
<accession>A0A656I9R6</accession>
<dbReference type="PANTHER" id="PTHR30389:SF17">
    <property type="entry name" value="L(+)-TARTRATE DEHYDRATASE SUBUNIT ALPHA-RELATED"/>
    <property type="match status" value="1"/>
</dbReference>
<evidence type="ECO:0000256" key="4">
    <source>
        <dbReference type="ARBA" id="ARBA00023004"/>
    </source>
</evidence>
<dbReference type="Proteomes" id="UP000014535">
    <property type="component" value="Unassembled WGS sequence"/>
</dbReference>
<keyword evidence="6 8" id="KW-0456">Lyase</keyword>
<dbReference type="NCBIfam" id="NF004885">
    <property type="entry name" value="PRK06246.1"/>
    <property type="match status" value="1"/>
</dbReference>
<dbReference type="NCBIfam" id="TIGR00722">
    <property type="entry name" value="ttdA_fumA_fumB"/>
    <property type="match status" value="1"/>
</dbReference>
<dbReference type="Pfam" id="PF05681">
    <property type="entry name" value="Fumerase"/>
    <property type="match status" value="1"/>
</dbReference>
<evidence type="ECO:0000256" key="5">
    <source>
        <dbReference type="ARBA" id="ARBA00023014"/>
    </source>
</evidence>
<comment type="similarity">
    <text evidence="1">Belongs to the class-I fumarase family.</text>
</comment>
<dbReference type="GO" id="GO:0046872">
    <property type="term" value="F:metal ion binding"/>
    <property type="evidence" value="ECO:0007669"/>
    <property type="project" value="UniProtKB-KW"/>
</dbReference>
<dbReference type="PANTHER" id="PTHR30389">
    <property type="entry name" value="FUMARATE HYDRATASE-RELATED"/>
    <property type="match status" value="1"/>
</dbReference>
<evidence type="ECO:0000313" key="9">
    <source>
        <dbReference type="Proteomes" id="UP000014535"/>
    </source>
</evidence>
<name>A0A656I9R6_SALE2</name>